<accession>A0A166MIF6</accession>
<feature type="compositionally biased region" description="Basic and acidic residues" evidence="1">
    <location>
        <begin position="445"/>
        <end position="454"/>
    </location>
</feature>
<feature type="region of interest" description="Disordered" evidence="1">
    <location>
        <begin position="445"/>
        <end position="480"/>
    </location>
</feature>
<feature type="compositionally biased region" description="Basic and acidic residues" evidence="1">
    <location>
        <begin position="53"/>
        <end position="70"/>
    </location>
</feature>
<evidence type="ECO:0000313" key="2">
    <source>
        <dbReference type="EMBL" id="KZP24033.1"/>
    </source>
</evidence>
<protein>
    <submittedName>
        <fullName evidence="2">Uncharacterized protein</fullName>
    </submittedName>
</protein>
<feature type="compositionally biased region" description="Basic and acidic residues" evidence="1">
    <location>
        <begin position="211"/>
        <end position="232"/>
    </location>
</feature>
<sequence>MQTPPSSSSSSRPPGLDAGGRGEGLQVHDTLRGKARRPQATESGSSLTCNYGSDREGEGKWSEERGKRLDTASTTRKQKRKGRETLAHRARAQALELAESRARATNGKGNSTARGTRAEDDAEATTRAATHTARARERKAQGGALGRGSMCRLRPRHRANENENGNGRGSKESATNGKGRGATRGAADADAEAGGTGDRVPRLRLSRRCSYWREERADERGKKEKDTRDTRAQELPGSACSCGCSDRKAQEPQRKGGRRRGESSGSCAGSDSDSGSCSGPSATSPRGGGPDQVVTPPALQKSPQHDWYFVSRASVYTHHAPLTSGRAAAACAGLAPCRSRPCACGARVSRGGGARLARLKNQPVAGVSVPASPTPLDITPLDTPPPGAVGTRARLMDRLEEERRQVAADATVVPLAEADTDAGVQAEAVLRKKAQVRVRLAAAKREQESERVLLADDDAGGAVGENGREEELKSRIRARR</sequence>
<dbReference type="Proteomes" id="UP000076532">
    <property type="component" value="Unassembled WGS sequence"/>
</dbReference>
<dbReference type="EMBL" id="KV417529">
    <property type="protein sequence ID" value="KZP24033.1"/>
    <property type="molecule type" value="Genomic_DNA"/>
</dbReference>
<feature type="compositionally biased region" description="Low complexity" evidence="1">
    <location>
        <begin position="1"/>
        <end position="14"/>
    </location>
</feature>
<dbReference type="AlphaFoldDB" id="A0A166MIF6"/>
<evidence type="ECO:0000313" key="3">
    <source>
        <dbReference type="Proteomes" id="UP000076532"/>
    </source>
</evidence>
<feature type="compositionally biased region" description="Basic and acidic residues" evidence="1">
    <location>
        <begin position="245"/>
        <end position="262"/>
    </location>
</feature>
<proteinExistence type="predicted"/>
<feature type="region of interest" description="Disordered" evidence="1">
    <location>
        <begin position="1"/>
        <end position="301"/>
    </location>
</feature>
<keyword evidence="3" id="KW-1185">Reference proteome</keyword>
<reference evidence="2 3" key="1">
    <citation type="journal article" date="2016" name="Mol. Biol. Evol.">
        <title>Comparative Genomics of Early-Diverging Mushroom-Forming Fungi Provides Insights into the Origins of Lignocellulose Decay Capabilities.</title>
        <authorList>
            <person name="Nagy L.G."/>
            <person name="Riley R."/>
            <person name="Tritt A."/>
            <person name="Adam C."/>
            <person name="Daum C."/>
            <person name="Floudas D."/>
            <person name="Sun H."/>
            <person name="Yadav J.S."/>
            <person name="Pangilinan J."/>
            <person name="Larsson K.H."/>
            <person name="Matsuura K."/>
            <person name="Barry K."/>
            <person name="Labutti K."/>
            <person name="Kuo R."/>
            <person name="Ohm R.A."/>
            <person name="Bhattacharya S.S."/>
            <person name="Shirouzu T."/>
            <person name="Yoshinaga Y."/>
            <person name="Martin F.M."/>
            <person name="Grigoriev I.V."/>
            <person name="Hibbett D.S."/>
        </authorList>
    </citation>
    <scope>NUCLEOTIDE SEQUENCE [LARGE SCALE GENOMIC DNA]</scope>
    <source>
        <strain evidence="2 3">CBS 109695</strain>
    </source>
</reference>
<gene>
    <name evidence="2" type="ORF">FIBSPDRAFT_889250</name>
</gene>
<feature type="region of interest" description="Disordered" evidence="1">
    <location>
        <begin position="368"/>
        <end position="387"/>
    </location>
</feature>
<organism evidence="2 3">
    <name type="scientific">Athelia psychrophila</name>
    <dbReference type="NCBI Taxonomy" id="1759441"/>
    <lineage>
        <taxon>Eukaryota</taxon>
        <taxon>Fungi</taxon>
        <taxon>Dikarya</taxon>
        <taxon>Basidiomycota</taxon>
        <taxon>Agaricomycotina</taxon>
        <taxon>Agaricomycetes</taxon>
        <taxon>Agaricomycetidae</taxon>
        <taxon>Atheliales</taxon>
        <taxon>Atheliaceae</taxon>
        <taxon>Athelia</taxon>
    </lineage>
</organism>
<feature type="compositionally biased region" description="Polar residues" evidence="1">
    <location>
        <begin position="40"/>
        <end position="51"/>
    </location>
</feature>
<feature type="compositionally biased region" description="Low complexity" evidence="1">
    <location>
        <begin position="263"/>
        <end position="285"/>
    </location>
</feature>
<evidence type="ECO:0000256" key="1">
    <source>
        <dbReference type="SAM" id="MobiDB-lite"/>
    </source>
</evidence>
<name>A0A166MIF6_9AGAM</name>